<protein>
    <submittedName>
        <fullName evidence="8">Type IV secretory system conjugative DNA transfer family protein</fullName>
    </submittedName>
</protein>
<evidence type="ECO:0000313" key="9">
    <source>
        <dbReference type="Proteomes" id="UP001165283"/>
    </source>
</evidence>
<feature type="domain" description="TraD/TraG TraM recognition site" evidence="7">
    <location>
        <begin position="394"/>
        <end position="508"/>
    </location>
</feature>
<evidence type="ECO:0000256" key="2">
    <source>
        <dbReference type="ARBA" id="ARBA00022475"/>
    </source>
</evidence>
<feature type="transmembrane region" description="Helical" evidence="6">
    <location>
        <begin position="25"/>
        <end position="42"/>
    </location>
</feature>
<comment type="subcellular location">
    <subcellularLocation>
        <location evidence="1">Cell membrane</location>
        <topology evidence="1">Multi-pass membrane protein</topology>
    </subcellularLocation>
</comment>
<sequence length="658" mass="70707">MMSTLVVLAALLVAAVVLWRRGGRGLAVLFAGLALLPGYVLVQRLPWPGIVLALVVVALAVWLRSGRTAATVTRWGARSRRKAGVASPADVLRGASSAAMRSRAGTVRPSLSGLSRWERWRLPAAQVGIELCRTGWLRVWSSVEDVTLAFGGPRTGKTGWLAGRVIDAPGAVLVTSTRTDLYERTAELCAQRGPVFVFNAVGLAGLPSTVTFDPLTGCVDPVTAAERATDLLAAGSHAGASGDREYWEAQARRVLAALLHAAALGDKHMRDVLGWVADPTRAQREVAALLRKSSEPAFEQDVTQFVTTNDRTRTSITSTIMPALGWLTSPAASAAASPGRSLDIRELLRTRATIYLLGAEETQAAPLVTALTGHIAREARRLAAFQPGGRLDPPLGLYLDEAALICPVPLESWTADMGGRGVTIVANFQSRAQLLARYGEHDAATVLNNTGAVMVFGGTRDRGDLEFWSTLAGERDEPVLTTDLHGRVASRSVRKVPVLAPAQIANLPTGQVVVIRRGLAPIVGRAEMAWRRRDVRDLDRRRRLAAGRLSWSERQVARRRWLAWLHAVVARVVAAVRGWLDRHHWERQDLTAWETPLALDSGRGTRERCSFCGQLVEADEVAGRATGTVICRACESGDDPAGLDAPKVPAARTSVGGA</sequence>
<name>A0ABT1A860_9PSEU</name>
<keyword evidence="9" id="KW-1185">Reference proteome</keyword>
<evidence type="ECO:0000256" key="3">
    <source>
        <dbReference type="ARBA" id="ARBA00022692"/>
    </source>
</evidence>
<dbReference type="Gene3D" id="3.40.50.300">
    <property type="entry name" value="P-loop containing nucleotide triphosphate hydrolases"/>
    <property type="match status" value="1"/>
</dbReference>
<proteinExistence type="predicted"/>
<dbReference type="Pfam" id="PF12696">
    <property type="entry name" value="TraG-D_C"/>
    <property type="match status" value="1"/>
</dbReference>
<keyword evidence="2" id="KW-1003">Cell membrane</keyword>
<comment type="caution">
    <text evidence="8">The sequence shown here is derived from an EMBL/GenBank/DDBJ whole genome shotgun (WGS) entry which is preliminary data.</text>
</comment>
<organism evidence="8 9">
    <name type="scientific">Pseudonocardia humida</name>
    <dbReference type="NCBI Taxonomy" id="2800819"/>
    <lineage>
        <taxon>Bacteria</taxon>
        <taxon>Bacillati</taxon>
        <taxon>Actinomycetota</taxon>
        <taxon>Actinomycetes</taxon>
        <taxon>Pseudonocardiales</taxon>
        <taxon>Pseudonocardiaceae</taxon>
        <taxon>Pseudonocardia</taxon>
    </lineage>
</organism>
<evidence type="ECO:0000256" key="6">
    <source>
        <dbReference type="SAM" id="Phobius"/>
    </source>
</evidence>
<dbReference type="CDD" id="cd01127">
    <property type="entry name" value="TrwB_TraG_TraD_VirD4"/>
    <property type="match status" value="1"/>
</dbReference>
<dbReference type="InterPro" id="IPR027417">
    <property type="entry name" value="P-loop_NTPase"/>
</dbReference>
<dbReference type="Proteomes" id="UP001165283">
    <property type="component" value="Unassembled WGS sequence"/>
</dbReference>
<dbReference type="EMBL" id="JAGSOV010000060">
    <property type="protein sequence ID" value="MCO1658894.1"/>
    <property type="molecule type" value="Genomic_DNA"/>
</dbReference>
<dbReference type="SUPFAM" id="SSF52540">
    <property type="entry name" value="P-loop containing nucleoside triphosphate hydrolases"/>
    <property type="match status" value="1"/>
</dbReference>
<dbReference type="InterPro" id="IPR032689">
    <property type="entry name" value="TraG-D_C"/>
</dbReference>
<dbReference type="PANTHER" id="PTHR37937">
    <property type="entry name" value="CONJUGATIVE TRANSFER: DNA TRANSPORT"/>
    <property type="match status" value="1"/>
</dbReference>
<evidence type="ECO:0000259" key="7">
    <source>
        <dbReference type="Pfam" id="PF12696"/>
    </source>
</evidence>
<dbReference type="PANTHER" id="PTHR37937:SF1">
    <property type="entry name" value="CONJUGATIVE TRANSFER: DNA TRANSPORT"/>
    <property type="match status" value="1"/>
</dbReference>
<accession>A0ABT1A860</accession>
<keyword evidence="5 6" id="KW-0472">Membrane</keyword>
<evidence type="ECO:0000256" key="1">
    <source>
        <dbReference type="ARBA" id="ARBA00004651"/>
    </source>
</evidence>
<keyword evidence="3 6" id="KW-0812">Transmembrane</keyword>
<dbReference type="InterPro" id="IPR051539">
    <property type="entry name" value="T4SS-coupling_protein"/>
</dbReference>
<evidence type="ECO:0000256" key="4">
    <source>
        <dbReference type="ARBA" id="ARBA00022989"/>
    </source>
</evidence>
<evidence type="ECO:0000256" key="5">
    <source>
        <dbReference type="ARBA" id="ARBA00023136"/>
    </source>
</evidence>
<evidence type="ECO:0000313" key="8">
    <source>
        <dbReference type="EMBL" id="MCO1658894.1"/>
    </source>
</evidence>
<reference evidence="8" key="1">
    <citation type="submission" date="2021-04" db="EMBL/GenBank/DDBJ databases">
        <title>Pseudonocardia sp. nov., isolated from sandy soil of mangrove forest.</title>
        <authorList>
            <person name="Zan Z."/>
            <person name="Huang R."/>
            <person name="Liu W."/>
        </authorList>
    </citation>
    <scope>NUCLEOTIDE SEQUENCE</scope>
    <source>
        <strain evidence="8">S2-4</strain>
    </source>
</reference>
<gene>
    <name evidence="8" type="ORF">KDL28_27875</name>
</gene>
<feature type="transmembrane region" description="Helical" evidence="6">
    <location>
        <begin position="49"/>
        <end position="65"/>
    </location>
</feature>
<keyword evidence="4 6" id="KW-1133">Transmembrane helix</keyword>